<dbReference type="NCBIfam" id="NF001933">
    <property type="entry name" value="PRK00711.1"/>
    <property type="match status" value="1"/>
</dbReference>
<dbReference type="EMBL" id="CP000085">
    <property type="protein sequence ID" value="ABC35835.1"/>
    <property type="molecule type" value="Genomic_DNA"/>
</dbReference>
<reference evidence="5 6" key="1">
    <citation type="journal article" date="2005" name="BMC Genomics">
        <title>Bacterial genome adaptation to niches: divergence of the potential virulence genes in three Burkholderia species of different survival strategies.</title>
        <authorList>
            <person name="Kim H.S."/>
            <person name="Schell M.A."/>
            <person name="Yu Y."/>
            <person name="Ulrich R.L."/>
            <person name="Sarria S.H."/>
            <person name="Nierman W.C."/>
            <person name="DeShazer D."/>
        </authorList>
    </citation>
    <scope>NUCLEOTIDE SEQUENCE [LARGE SCALE GENOMIC DNA]</scope>
    <source>
        <strain evidence="6">ATCC 700388 / DSM 13276 / CCUG 48851 / CIP 106301 / E264</strain>
    </source>
</reference>
<name>Q2T8S4_BURTA</name>
<dbReference type="Pfam" id="PF01266">
    <property type="entry name" value="DAO"/>
    <property type="match status" value="1"/>
</dbReference>
<feature type="domain" description="FAD dependent oxidoreductase" evidence="4">
    <location>
        <begin position="32"/>
        <end position="428"/>
    </location>
</feature>
<evidence type="ECO:0000256" key="3">
    <source>
        <dbReference type="ARBA" id="ARBA00023002"/>
    </source>
</evidence>
<dbReference type="Gene3D" id="3.30.9.10">
    <property type="entry name" value="D-Amino Acid Oxidase, subunit A, domain 2"/>
    <property type="match status" value="1"/>
</dbReference>
<dbReference type="PANTHER" id="PTHR13847">
    <property type="entry name" value="SARCOSINE DEHYDROGENASE-RELATED"/>
    <property type="match status" value="1"/>
</dbReference>
<dbReference type="PANTHER" id="PTHR13847:SF280">
    <property type="entry name" value="D-AMINO ACID DEHYDROGENASE"/>
    <property type="match status" value="1"/>
</dbReference>
<dbReference type="GO" id="GO:0005737">
    <property type="term" value="C:cytoplasm"/>
    <property type="evidence" value="ECO:0007669"/>
    <property type="project" value="TreeGrafter"/>
</dbReference>
<dbReference type="HOGENOM" id="CLU_007884_9_2_4"/>
<proteinExistence type="inferred from homology"/>
<dbReference type="Gene3D" id="3.50.50.60">
    <property type="entry name" value="FAD/NAD(P)-binding domain"/>
    <property type="match status" value="2"/>
</dbReference>
<keyword evidence="3" id="KW-0560">Oxidoreductase</keyword>
<evidence type="ECO:0000313" key="5">
    <source>
        <dbReference type="EMBL" id="ABC35835.1"/>
    </source>
</evidence>
<dbReference type="GO" id="GO:0055130">
    <property type="term" value="P:D-alanine catabolic process"/>
    <property type="evidence" value="ECO:0007669"/>
    <property type="project" value="TreeGrafter"/>
</dbReference>
<dbReference type="Proteomes" id="UP000001930">
    <property type="component" value="Chromosome II"/>
</dbReference>
<comment type="pathway">
    <text evidence="1">Amino-acid degradation; D-alanine degradation; NH(3) and pyruvate from D-alanine: step 1/1.</text>
</comment>
<evidence type="ECO:0000313" key="6">
    <source>
        <dbReference type="Proteomes" id="UP000001930"/>
    </source>
</evidence>
<keyword evidence="6" id="KW-1185">Reference proteome</keyword>
<dbReference type="GO" id="GO:0005886">
    <property type="term" value="C:plasma membrane"/>
    <property type="evidence" value="ECO:0007669"/>
    <property type="project" value="TreeGrafter"/>
</dbReference>
<dbReference type="InterPro" id="IPR036188">
    <property type="entry name" value="FAD/NAD-bd_sf"/>
</dbReference>
<gene>
    <name evidence="5" type="ordered locus">BTH_II0223</name>
</gene>
<dbReference type="InterPro" id="IPR006076">
    <property type="entry name" value="FAD-dep_OxRdtase"/>
</dbReference>
<evidence type="ECO:0000256" key="2">
    <source>
        <dbReference type="ARBA" id="ARBA00009410"/>
    </source>
</evidence>
<evidence type="ECO:0000259" key="4">
    <source>
        <dbReference type="Pfam" id="PF01266"/>
    </source>
</evidence>
<dbReference type="GO" id="GO:0008718">
    <property type="term" value="F:D-amino-acid dehydrogenase activity"/>
    <property type="evidence" value="ECO:0007669"/>
    <property type="project" value="TreeGrafter"/>
</dbReference>
<evidence type="ECO:0000256" key="1">
    <source>
        <dbReference type="ARBA" id="ARBA00004960"/>
    </source>
</evidence>
<sequence>MGPYICSFAGTISVSKTERHRQPVEGRPAVMRICILGAGVVGLTSAYYLAREGHDVTVLEARPDAVLDASFANGGQLSYSYVAPLADPAVLGKLPAWLVRRDSALRFVPRLDVDQWLWCAAFLAACRTARARRTAAEMLELGALSRAALHTLVEQEALDFDYARNGKLVVYRDQREFDRARRAMDHLIAAGARQHALDAAACVALEPALGPSAGLLAGGIHTPSEEVGDCRRFGAGLARVLRERLRVAIHYQTPIAALRAEGATIVAARTARGDIGADAFVLSAGNGSAPLLRRLGMRLPIHPLTGYSLTLPGRQDAMPRVSVTDLHRKIVYAPLGARLRIAGMVEIAGLRSSGAARRLALLARQAQEIFPHAGDYARGETWCGHRPATPDGKPLIGATPFRNLWLNTGHGALGFTLACGSARVLADLIAGREPALDARAYALHR</sequence>
<protein>
    <submittedName>
        <fullName evidence="5">D-amino acid dehydrogenase, small subunit</fullName>
    </submittedName>
</protein>
<accession>Q2T8S4</accession>
<dbReference type="AlphaFoldDB" id="Q2T8S4"/>
<comment type="similarity">
    <text evidence="2">Belongs to the DadA oxidoreductase family.</text>
</comment>
<dbReference type="SUPFAM" id="SSF54373">
    <property type="entry name" value="FAD-linked reductases, C-terminal domain"/>
    <property type="match status" value="1"/>
</dbReference>
<organism evidence="5 6">
    <name type="scientific">Burkholderia thailandensis (strain ATCC 700388 / DSM 13276 / CCUG 48851 / CIP 106301 / E264)</name>
    <dbReference type="NCBI Taxonomy" id="271848"/>
    <lineage>
        <taxon>Bacteria</taxon>
        <taxon>Pseudomonadati</taxon>
        <taxon>Pseudomonadota</taxon>
        <taxon>Betaproteobacteria</taxon>
        <taxon>Burkholderiales</taxon>
        <taxon>Burkholderiaceae</taxon>
        <taxon>Burkholderia</taxon>
        <taxon>pseudomallei group</taxon>
    </lineage>
</organism>
<dbReference type="SUPFAM" id="SSF51905">
    <property type="entry name" value="FAD/NAD(P)-binding domain"/>
    <property type="match status" value="1"/>
</dbReference>
<dbReference type="KEGG" id="bte:BTH_II0223"/>